<dbReference type="SUPFAM" id="SSF48150">
    <property type="entry name" value="DNA-glycosylase"/>
    <property type="match status" value="1"/>
</dbReference>
<keyword evidence="13" id="KW-0234">DNA repair</keyword>
<dbReference type="PROSITE" id="PS01124">
    <property type="entry name" value="HTH_ARAC_FAMILY_2"/>
    <property type="match status" value="1"/>
</dbReference>
<dbReference type="PANTHER" id="PTHR43003">
    <property type="entry name" value="DNA-3-METHYLADENINE GLYCOSYLASE"/>
    <property type="match status" value="1"/>
</dbReference>
<evidence type="ECO:0000256" key="11">
    <source>
        <dbReference type="ARBA" id="ARBA00023159"/>
    </source>
</evidence>
<dbReference type="InterPro" id="IPR035451">
    <property type="entry name" value="Ada-like_dom_sf"/>
</dbReference>
<organism evidence="15 16">
    <name type="scientific">Pseudonocardia aurantiaca</name>
    <dbReference type="NCBI Taxonomy" id="75290"/>
    <lineage>
        <taxon>Bacteria</taxon>
        <taxon>Bacillati</taxon>
        <taxon>Actinomycetota</taxon>
        <taxon>Actinomycetes</taxon>
        <taxon>Pseudonocardiales</taxon>
        <taxon>Pseudonocardiaceae</taxon>
        <taxon>Pseudonocardia</taxon>
    </lineage>
</organism>
<dbReference type="SUPFAM" id="SSF55945">
    <property type="entry name" value="TATA-box binding protein-like"/>
    <property type="match status" value="1"/>
</dbReference>
<keyword evidence="8" id="KW-0862">Zinc</keyword>
<accession>A0ABW4FSM4</accession>
<keyword evidence="10" id="KW-0238">DNA-binding</keyword>
<dbReference type="SMART" id="SM01009">
    <property type="entry name" value="AlkA_N"/>
    <property type="match status" value="1"/>
</dbReference>
<dbReference type="InterPro" id="IPR018062">
    <property type="entry name" value="HTH_AraC-typ_CS"/>
</dbReference>
<dbReference type="Gene3D" id="1.10.10.60">
    <property type="entry name" value="Homeodomain-like"/>
    <property type="match status" value="1"/>
</dbReference>
<keyword evidence="16" id="KW-1185">Reference proteome</keyword>
<dbReference type="InterPro" id="IPR023170">
    <property type="entry name" value="HhH_base_excis_C"/>
</dbReference>
<dbReference type="PANTHER" id="PTHR43003:SF13">
    <property type="entry name" value="DNA-3-METHYLADENINE GLYCOSYLASE 2"/>
    <property type="match status" value="1"/>
</dbReference>
<dbReference type="InterPro" id="IPR010316">
    <property type="entry name" value="AlkA_N"/>
</dbReference>
<evidence type="ECO:0000256" key="8">
    <source>
        <dbReference type="ARBA" id="ARBA00022833"/>
    </source>
</evidence>
<proteinExistence type="predicted"/>
<dbReference type="SMART" id="SM00342">
    <property type="entry name" value="HTH_ARAC"/>
    <property type="match status" value="1"/>
</dbReference>
<dbReference type="SUPFAM" id="SSF46689">
    <property type="entry name" value="Homeodomain-like"/>
    <property type="match status" value="1"/>
</dbReference>
<evidence type="ECO:0000256" key="6">
    <source>
        <dbReference type="ARBA" id="ARBA00022723"/>
    </source>
</evidence>
<dbReference type="InterPro" id="IPR009057">
    <property type="entry name" value="Homeodomain-like_sf"/>
</dbReference>
<keyword evidence="11" id="KW-0010">Activator</keyword>
<dbReference type="PROSITE" id="PS00041">
    <property type="entry name" value="HTH_ARAC_FAMILY_1"/>
    <property type="match status" value="1"/>
</dbReference>
<dbReference type="EMBL" id="JBHUCP010000025">
    <property type="protein sequence ID" value="MFD1533307.1"/>
    <property type="molecule type" value="Genomic_DNA"/>
</dbReference>
<dbReference type="Gene3D" id="1.10.340.30">
    <property type="entry name" value="Hypothetical protein, domain 2"/>
    <property type="match status" value="1"/>
</dbReference>
<dbReference type="RefSeq" id="WP_343985122.1">
    <property type="nucleotide sequence ID" value="NZ_BAAAJG010000026.1"/>
</dbReference>
<dbReference type="Pfam" id="PF02805">
    <property type="entry name" value="Ada_Zn_binding"/>
    <property type="match status" value="1"/>
</dbReference>
<dbReference type="EC" id="3.2.2.21" evidence="3"/>
<dbReference type="InterPro" id="IPR004026">
    <property type="entry name" value="Ada_DNA_repair_Zn-bd"/>
</dbReference>
<evidence type="ECO:0000256" key="2">
    <source>
        <dbReference type="ARBA" id="ARBA00001947"/>
    </source>
</evidence>
<comment type="caution">
    <text evidence="15">The sequence shown here is derived from an EMBL/GenBank/DDBJ whole genome shotgun (WGS) entry which is preliminary data.</text>
</comment>
<evidence type="ECO:0000256" key="12">
    <source>
        <dbReference type="ARBA" id="ARBA00023163"/>
    </source>
</evidence>
<keyword evidence="5" id="KW-0808">Transferase</keyword>
<dbReference type="SMART" id="SM00478">
    <property type="entry name" value="ENDO3c"/>
    <property type="match status" value="1"/>
</dbReference>
<dbReference type="InterPro" id="IPR018060">
    <property type="entry name" value="HTH_AraC"/>
</dbReference>
<evidence type="ECO:0000313" key="15">
    <source>
        <dbReference type="EMBL" id="MFD1533307.1"/>
    </source>
</evidence>
<evidence type="ECO:0000256" key="7">
    <source>
        <dbReference type="ARBA" id="ARBA00022763"/>
    </source>
</evidence>
<keyword evidence="12" id="KW-0804">Transcription</keyword>
<keyword evidence="4" id="KW-0489">Methyltransferase</keyword>
<dbReference type="Pfam" id="PF06029">
    <property type="entry name" value="AlkA_N"/>
    <property type="match status" value="1"/>
</dbReference>
<dbReference type="InterPro" id="IPR051912">
    <property type="entry name" value="Alkylbase_DNA_Glycosylase/TA"/>
</dbReference>
<reference evidence="16" key="1">
    <citation type="journal article" date="2019" name="Int. J. Syst. Evol. Microbiol.">
        <title>The Global Catalogue of Microorganisms (GCM) 10K type strain sequencing project: providing services to taxonomists for standard genome sequencing and annotation.</title>
        <authorList>
            <consortium name="The Broad Institute Genomics Platform"/>
            <consortium name="The Broad Institute Genome Sequencing Center for Infectious Disease"/>
            <person name="Wu L."/>
            <person name="Ma J."/>
        </authorList>
    </citation>
    <scope>NUCLEOTIDE SEQUENCE [LARGE SCALE GENOMIC DNA]</scope>
    <source>
        <strain evidence="16">JCM 12165</strain>
    </source>
</reference>
<evidence type="ECO:0000256" key="4">
    <source>
        <dbReference type="ARBA" id="ARBA00022603"/>
    </source>
</evidence>
<dbReference type="InterPro" id="IPR003265">
    <property type="entry name" value="HhH-GPD_domain"/>
</dbReference>
<dbReference type="Gene3D" id="3.30.310.20">
    <property type="entry name" value="DNA-3-methyladenine glycosylase AlkA, N-terminal domain"/>
    <property type="match status" value="1"/>
</dbReference>
<sequence>MKRLSSALASDFRQRGCISGGRVNVVLLDQDRCYRAVASRDARFDGHFITAVRTTGIYCRPSCPAMTPKRSNVEFLPTAGAAQQRGYRACRRCQPDAVPGSPDWNLRADLAARAMRLISDGVVERDGVPGLAAQLRYSERHLNRVLTAELGAGPLALARAHRAHTARLLVETTPLGMADIAFAAGFASVRQFNDTVREVYGVPPTTLRTEAGRRRGAVPAVAGTLVLRLPYRPPFDAEGLLAFFAARALDRVESVRDGVYRRTLRLPHGAATVELRPETAHVLATLRLADPRDLGPAVARLRRLLDLDADPVAVDTVLGADPVLAPLVAATPGLRLPGTVDGVETALRAVLGQQVSVAAARTAASRLAAALGERLPPGLSGDGPDLLFPTAAAVAERGIDVLTGPARRIAAVVGLATAVADGSLVLDPARDPADLRSALTALPGVGPWTAGYLAMRLLGDPDELLATDLAVRRGAAALGLPSDADGLAARAAGWAPWRSYAAVHLWRATSTTTQRSTS</sequence>
<keyword evidence="7" id="KW-0227">DNA damage</keyword>
<evidence type="ECO:0000256" key="13">
    <source>
        <dbReference type="ARBA" id="ARBA00023204"/>
    </source>
</evidence>
<dbReference type="InterPro" id="IPR037046">
    <property type="entry name" value="AlkA_N_sf"/>
</dbReference>
<protein>
    <recommendedName>
        <fullName evidence="3">DNA-3-methyladenine glycosylase II</fullName>
        <ecNumber evidence="3">3.2.2.21</ecNumber>
    </recommendedName>
</protein>
<gene>
    <name evidence="15" type="ORF">ACFSCY_28170</name>
</gene>
<dbReference type="InterPro" id="IPR011257">
    <property type="entry name" value="DNA_glycosylase"/>
</dbReference>
<evidence type="ECO:0000256" key="1">
    <source>
        <dbReference type="ARBA" id="ARBA00000086"/>
    </source>
</evidence>
<comment type="catalytic activity">
    <reaction evidence="1">
        <text>Hydrolysis of alkylated DNA, releasing 3-methyladenine, 3-methylguanine, 7-methylguanine and 7-methyladenine.</text>
        <dbReference type="EC" id="3.2.2.21"/>
    </reaction>
</comment>
<dbReference type="Gene3D" id="3.40.10.10">
    <property type="entry name" value="DNA Methylphosphotriester Repair Domain"/>
    <property type="match status" value="1"/>
</dbReference>
<dbReference type="SUPFAM" id="SSF57884">
    <property type="entry name" value="Ada DNA repair protein, N-terminal domain (N-Ada 10)"/>
    <property type="match status" value="1"/>
</dbReference>
<evidence type="ECO:0000256" key="5">
    <source>
        <dbReference type="ARBA" id="ARBA00022679"/>
    </source>
</evidence>
<name>A0ABW4FSM4_9PSEU</name>
<evidence type="ECO:0000259" key="14">
    <source>
        <dbReference type="PROSITE" id="PS01124"/>
    </source>
</evidence>
<evidence type="ECO:0000256" key="3">
    <source>
        <dbReference type="ARBA" id="ARBA00012000"/>
    </source>
</evidence>
<dbReference type="CDD" id="cd00056">
    <property type="entry name" value="ENDO3c"/>
    <property type="match status" value="1"/>
</dbReference>
<evidence type="ECO:0000256" key="10">
    <source>
        <dbReference type="ARBA" id="ARBA00023125"/>
    </source>
</evidence>
<keyword evidence="6" id="KW-0479">Metal-binding</keyword>
<evidence type="ECO:0000313" key="16">
    <source>
        <dbReference type="Proteomes" id="UP001597145"/>
    </source>
</evidence>
<comment type="cofactor">
    <cofactor evidence="2">
        <name>Zn(2+)</name>
        <dbReference type="ChEBI" id="CHEBI:29105"/>
    </cofactor>
</comment>
<evidence type="ECO:0000256" key="9">
    <source>
        <dbReference type="ARBA" id="ARBA00023015"/>
    </source>
</evidence>
<dbReference type="Pfam" id="PF12833">
    <property type="entry name" value="HTH_18"/>
    <property type="match status" value="1"/>
</dbReference>
<feature type="domain" description="HTH araC/xylS-type" evidence="14">
    <location>
        <begin position="112"/>
        <end position="210"/>
    </location>
</feature>
<dbReference type="Proteomes" id="UP001597145">
    <property type="component" value="Unassembled WGS sequence"/>
</dbReference>
<keyword evidence="9" id="KW-0805">Transcription regulation</keyword>
<dbReference type="Gene3D" id="1.10.1670.10">
    <property type="entry name" value="Helix-hairpin-Helix base-excision DNA repair enzymes (C-terminal)"/>
    <property type="match status" value="1"/>
</dbReference>